<evidence type="ECO:0000256" key="5">
    <source>
        <dbReference type="ARBA" id="ARBA00022683"/>
    </source>
</evidence>
<dbReference type="RefSeq" id="WP_095329263.1">
    <property type="nucleotide sequence ID" value="NZ_CP026031.1"/>
</dbReference>
<proteinExistence type="predicted"/>
<evidence type="ECO:0000256" key="2">
    <source>
        <dbReference type="ARBA" id="ARBA00022553"/>
    </source>
</evidence>
<comment type="caution">
    <text evidence="7">The sequence shown here is derived from an EMBL/GenBank/DDBJ whole genome shotgun (WGS) entry which is preliminary data.</text>
</comment>
<dbReference type="AlphaFoldDB" id="A0A268FG25"/>
<keyword evidence="4" id="KW-0808">Transferase</keyword>
<evidence type="ECO:0000313" key="7">
    <source>
        <dbReference type="EMBL" id="PAD84328.1"/>
    </source>
</evidence>
<dbReference type="InterPro" id="IPR003501">
    <property type="entry name" value="PTS_EIIB_2/3"/>
</dbReference>
<dbReference type="Pfam" id="PF02302">
    <property type="entry name" value="PTS_IIB"/>
    <property type="match status" value="1"/>
</dbReference>
<dbReference type="InterPro" id="IPR051819">
    <property type="entry name" value="PTS_sugar-specific_EIIB"/>
</dbReference>
<dbReference type="EMBL" id="NPBQ01000030">
    <property type="protein sequence ID" value="PAD84328.1"/>
    <property type="molecule type" value="Genomic_DNA"/>
</dbReference>
<dbReference type="KEGG" id="bcir:C2I06_03970"/>
<gene>
    <name evidence="7" type="ORF">CHH57_05400</name>
</gene>
<dbReference type="GO" id="GO:0016301">
    <property type="term" value="F:kinase activity"/>
    <property type="evidence" value="ECO:0007669"/>
    <property type="project" value="UniProtKB-KW"/>
</dbReference>
<evidence type="ECO:0000256" key="6">
    <source>
        <dbReference type="ARBA" id="ARBA00022777"/>
    </source>
</evidence>
<dbReference type="Gene3D" id="3.40.50.2300">
    <property type="match status" value="1"/>
</dbReference>
<sequence>MRKIILLCSAGMSTSILTRNMRQEAEKMNYKCTIDAYALSEAVNVANDADFILLGPQVRYQLNTIVQKFQHCPVEAINATDYGMVNGKKIMEYVKNVLGD</sequence>
<evidence type="ECO:0000256" key="4">
    <source>
        <dbReference type="ARBA" id="ARBA00022679"/>
    </source>
</evidence>
<keyword evidence="2" id="KW-0597">Phosphoprotein</keyword>
<keyword evidence="5" id="KW-0598">Phosphotransferase system</keyword>
<reference evidence="7 8" key="1">
    <citation type="submission" date="2017-07" db="EMBL/GenBank/DDBJ databases">
        <title>Isolation and whole genome analysis of endospore-forming bacteria from heroin.</title>
        <authorList>
            <person name="Kalinowski J."/>
            <person name="Ahrens B."/>
            <person name="Al-Dilaimi A."/>
            <person name="Winkler A."/>
            <person name="Wibberg D."/>
            <person name="Schleenbecker U."/>
            <person name="Ruckert C."/>
            <person name="Wolfel R."/>
            <person name="Grass G."/>
        </authorList>
    </citation>
    <scope>NUCLEOTIDE SEQUENCE [LARGE SCALE GENOMIC DNA]</scope>
    <source>
        <strain evidence="7 8">7521-2</strain>
    </source>
</reference>
<evidence type="ECO:0000256" key="3">
    <source>
        <dbReference type="ARBA" id="ARBA00022597"/>
    </source>
</evidence>
<dbReference type="InterPro" id="IPR036095">
    <property type="entry name" value="PTS_EIIB-like_sf"/>
</dbReference>
<evidence type="ECO:0000256" key="1">
    <source>
        <dbReference type="ARBA" id="ARBA00022448"/>
    </source>
</evidence>
<dbReference type="InterPro" id="IPR013012">
    <property type="entry name" value="PTS_EIIB_3"/>
</dbReference>
<dbReference type="PROSITE" id="PS51100">
    <property type="entry name" value="PTS_EIIB_TYPE_3"/>
    <property type="match status" value="1"/>
</dbReference>
<dbReference type="GO" id="GO:0009401">
    <property type="term" value="P:phosphoenolpyruvate-dependent sugar phosphotransferase system"/>
    <property type="evidence" value="ECO:0007669"/>
    <property type="project" value="UniProtKB-KW"/>
</dbReference>
<dbReference type="PANTHER" id="PTHR34581">
    <property type="entry name" value="PTS SYSTEM N,N'-DIACETYLCHITOBIOSE-SPECIFIC EIIB COMPONENT"/>
    <property type="match status" value="1"/>
</dbReference>
<accession>A0A268FG25</accession>
<name>A0A268FG25_NIACI</name>
<evidence type="ECO:0000313" key="8">
    <source>
        <dbReference type="Proteomes" id="UP000216961"/>
    </source>
</evidence>
<keyword evidence="1" id="KW-0813">Transport</keyword>
<protein>
    <submittedName>
        <fullName evidence="7">PTS sugar transporter subunit IIB</fullName>
    </submittedName>
</protein>
<dbReference type="GO" id="GO:0008982">
    <property type="term" value="F:protein-N(PI)-phosphohistidine-sugar phosphotransferase activity"/>
    <property type="evidence" value="ECO:0007669"/>
    <property type="project" value="InterPro"/>
</dbReference>
<organism evidence="7 8">
    <name type="scientific">Niallia circulans</name>
    <name type="common">Bacillus circulans</name>
    <dbReference type="NCBI Taxonomy" id="1397"/>
    <lineage>
        <taxon>Bacteria</taxon>
        <taxon>Bacillati</taxon>
        <taxon>Bacillota</taxon>
        <taxon>Bacilli</taxon>
        <taxon>Bacillales</taxon>
        <taxon>Bacillaceae</taxon>
        <taxon>Niallia</taxon>
    </lineage>
</organism>
<keyword evidence="6" id="KW-0418">Kinase</keyword>
<dbReference type="SUPFAM" id="SSF52794">
    <property type="entry name" value="PTS system IIB component-like"/>
    <property type="match status" value="1"/>
</dbReference>
<dbReference type="Proteomes" id="UP000216961">
    <property type="component" value="Unassembled WGS sequence"/>
</dbReference>
<keyword evidence="3 7" id="KW-0762">Sugar transport</keyword>
<dbReference type="CDD" id="cd05564">
    <property type="entry name" value="PTS_IIB_chitobiose_lichenan"/>
    <property type="match status" value="1"/>
</dbReference>
<dbReference type="PANTHER" id="PTHR34581:SF2">
    <property type="entry name" value="PTS SYSTEM N,N'-DIACETYLCHITOBIOSE-SPECIFIC EIIB COMPONENT"/>
    <property type="match status" value="1"/>
</dbReference>